<dbReference type="RefSeq" id="WP_377765381.1">
    <property type="nucleotide sequence ID" value="NZ_JBHULB010000006.1"/>
</dbReference>
<evidence type="ECO:0000313" key="1">
    <source>
        <dbReference type="EMBL" id="MFD2585856.1"/>
    </source>
</evidence>
<proteinExistence type="predicted"/>
<organism evidence="1 2">
    <name type="scientific">Croceitalea marina</name>
    <dbReference type="NCBI Taxonomy" id="1775166"/>
    <lineage>
        <taxon>Bacteria</taxon>
        <taxon>Pseudomonadati</taxon>
        <taxon>Bacteroidota</taxon>
        <taxon>Flavobacteriia</taxon>
        <taxon>Flavobacteriales</taxon>
        <taxon>Flavobacteriaceae</taxon>
        <taxon>Croceitalea</taxon>
    </lineage>
</organism>
<dbReference type="Proteomes" id="UP001597526">
    <property type="component" value="Unassembled WGS sequence"/>
</dbReference>
<sequence>MKTYRSHILLITALLGIFGLLPITSFTSYNACEFANNNSIYIKDQALLAYEADEFKMVKYHAYKALTGIERAKNSFKDCGCDTAIESIDRTKLNLKNATKSPSIYDAKTFVEIALKNTALSIDALTKYKKNSKSTYGEGFLTMNTKQSKVIVNDIMELEGRTLSDKIENGVAKFQKSLENMIASNDCATALNYVQETHETSSKKSIDENVSPGKRHFHKRIKEVTANALTKLKDCK</sequence>
<evidence type="ECO:0008006" key="3">
    <source>
        <dbReference type="Google" id="ProtNLM"/>
    </source>
</evidence>
<evidence type="ECO:0000313" key="2">
    <source>
        <dbReference type="Proteomes" id="UP001597526"/>
    </source>
</evidence>
<protein>
    <recommendedName>
        <fullName evidence="3">DUF4142 domain-containing protein</fullName>
    </recommendedName>
</protein>
<name>A0ABW5MU47_9FLAO</name>
<comment type="caution">
    <text evidence="1">The sequence shown here is derived from an EMBL/GenBank/DDBJ whole genome shotgun (WGS) entry which is preliminary data.</text>
</comment>
<dbReference type="EMBL" id="JBHULB010000006">
    <property type="protein sequence ID" value="MFD2585856.1"/>
    <property type="molecule type" value="Genomic_DNA"/>
</dbReference>
<keyword evidence="2" id="KW-1185">Reference proteome</keyword>
<gene>
    <name evidence="1" type="ORF">ACFSQJ_02870</name>
</gene>
<reference evidence="2" key="1">
    <citation type="journal article" date="2019" name="Int. J. Syst. Evol. Microbiol.">
        <title>The Global Catalogue of Microorganisms (GCM) 10K type strain sequencing project: providing services to taxonomists for standard genome sequencing and annotation.</title>
        <authorList>
            <consortium name="The Broad Institute Genomics Platform"/>
            <consortium name="The Broad Institute Genome Sequencing Center for Infectious Disease"/>
            <person name="Wu L."/>
            <person name="Ma J."/>
        </authorList>
    </citation>
    <scope>NUCLEOTIDE SEQUENCE [LARGE SCALE GENOMIC DNA]</scope>
    <source>
        <strain evidence="2">KCTC 52368</strain>
    </source>
</reference>
<accession>A0ABW5MU47</accession>